<gene>
    <name evidence="2" type="ORF">B7Y86_02300</name>
</gene>
<evidence type="ECO:0000313" key="2">
    <source>
        <dbReference type="EMBL" id="OYX58538.1"/>
    </source>
</evidence>
<reference evidence="2 3" key="1">
    <citation type="submission" date="2017-03" db="EMBL/GenBank/DDBJ databases">
        <title>Lifting the veil on microbial sulfur biogeochemistry in mining wastewaters.</title>
        <authorList>
            <person name="Kantor R.S."/>
            <person name="Colenbrander Nelson T."/>
            <person name="Marshall S."/>
            <person name="Bennett D."/>
            <person name="Apte S."/>
            <person name="Camacho D."/>
            <person name="Thomas B.C."/>
            <person name="Warren L.A."/>
            <person name="Banfield J.F."/>
        </authorList>
    </citation>
    <scope>NUCLEOTIDE SEQUENCE [LARGE SCALE GENOMIC DNA]</scope>
    <source>
        <strain evidence="2">32-68-21</strain>
    </source>
</reference>
<comment type="caution">
    <text evidence="2">The sequence shown here is derived from an EMBL/GenBank/DDBJ whole genome shotgun (WGS) entry which is preliminary data.</text>
</comment>
<dbReference type="EMBL" id="NCEQ01000002">
    <property type="protein sequence ID" value="OYX58538.1"/>
    <property type="molecule type" value="Genomic_DNA"/>
</dbReference>
<dbReference type="PANTHER" id="PTHR47017:SF1">
    <property type="entry name" value="ACYL-COA"/>
    <property type="match status" value="1"/>
</dbReference>
<dbReference type="Proteomes" id="UP000216147">
    <property type="component" value="Unassembled WGS sequence"/>
</dbReference>
<dbReference type="GO" id="GO:0016740">
    <property type="term" value="F:transferase activity"/>
    <property type="evidence" value="ECO:0007669"/>
    <property type="project" value="UniProtKB-KW"/>
</dbReference>
<name>A0A258HQC6_9CAUL</name>
<keyword evidence="2" id="KW-0808">Transferase</keyword>
<evidence type="ECO:0000313" key="3">
    <source>
        <dbReference type="Proteomes" id="UP000216147"/>
    </source>
</evidence>
<dbReference type="Pfam" id="PF04339">
    <property type="entry name" value="FemAB_like"/>
    <property type="match status" value="1"/>
</dbReference>
<dbReference type="SUPFAM" id="SSF55729">
    <property type="entry name" value="Acyl-CoA N-acyltransferases (Nat)"/>
    <property type="match status" value="1"/>
</dbReference>
<sequence length="410" mass="44835">MAGGAKPLSPIAHSTGSPPSRGCTGLTGKPEFTLQVHDSLAAIGREAWDACAAPSGDPFVSFDFLNACEASGSAVASQGWGPRHLTLMGPDDTVLGCMPLYLKGHSQGEYVFDHSWADAYQRAGGRYYPKLLGAVPFTPATGPRFLNAPGTDEATVRAALIQGALTLTERLGVSSLHVNFPTQPEWSAMGEAGMLRRQDMQFIWRNEGYQTFDDFLAALSSNRRKTIRRERRDARAGLDIRILTGADLTEAHWDAFFEFYQDTGERKWGRPYLTRAFFSMIGETMADRIALVMAFRDGAPIAGALNFIGRDALYGRQWGALEEVPFLHFELCYYQAIEFAIAHGLSRVEAGAQGEHKMARGYLPSPVYSAHYIADPALRGPVAQYLVQESAGVEAEIAAMTAEYSPYRTA</sequence>
<accession>A0A258HQC6</accession>
<dbReference type="InterPro" id="IPR016181">
    <property type="entry name" value="Acyl_CoA_acyltransferase"/>
</dbReference>
<protein>
    <submittedName>
        <fullName evidence="2">GNAT family N-acetyltransferase</fullName>
    </submittedName>
</protein>
<evidence type="ECO:0000256" key="1">
    <source>
        <dbReference type="SAM" id="MobiDB-lite"/>
    </source>
</evidence>
<organism evidence="2 3">
    <name type="scientific">Brevundimonas subvibrioides</name>
    <dbReference type="NCBI Taxonomy" id="74313"/>
    <lineage>
        <taxon>Bacteria</taxon>
        <taxon>Pseudomonadati</taxon>
        <taxon>Pseudomonadota</taxon>
        <taxon>Alphaproteobacteria</taxon>
        <taxon>Caulobacterales</taxon>
        <taxon>Caulobacteraceae</taxon>
        <taxon>Brevundimonas</taxon>
    </lineage>
</organism>
<proteinExistence type="predicted"/>
<dbReference type="Gene3D" id="3.40.630.30">
    <property type="match status" value="1"/>
</dbReference>
<dbReference type="AlphaFoldDB" id="A0A258HQC6"/>
<feature type="region of interest" description="Disordered" evidence="1">
    <location>
        <begin position="1"/>
        <end position="28"/>
    </location>
</feature>
<dbReference type="PANTHER" id="PTHR47017">
    <property type="entry name" value="ACYL-COA"/>
    <property type="match status" value="1"/>
</dbReference>
<dbReference type="InterPro" id="IPR007434">
    <property type="entry name" value="FemAB-like"/>
</dbReference>